<dbReference type="AlphaFoldDB" id="A0AAD1UEB8"/>
<evidence type="ECO:0000313" key="2">
    <source>
        <dbReference type="Proteomes" id="UP001295684"/>
    </source>
</evidence>
<evidence type="ECO:0000313" key="1">
    <source>
        <dbReference type="EMBL" id="CAI2365229.1"/>
    </source>
</evidence>
<accession>A0AAD1UEB8</accession>
<keyword evidence="2" id="KW-1185">Reference proteome</keyword>
<organism evidence="1 2">
    <name type="scientific">Euplotes crassus</name>
    <dbReference type="NCBI Taxonomy" id="5936"/>
    <lineage>
        <taxon>Eukaryota</taxon>
        <taxon>Sar</taxon>
        <taxon>Alveolata</taxon>
        <taxon>Ciliophora</taxon>
        <taxon>Intramacronucleata</taxon>
        <taxon>Spirotrichea</taxon>
        <taxon>Hypotrichia</taxon>
        <taxon>Euplotida</taxon>
        <taxon>Euplotidae</taxon>
        <taxon>Moneuplotes</taxon>
    </lineage>
</organism>
<dbReference type="EMBL" id="CAMPGE010006386">
    <property type="protein sequence ID" value="CAI2365229.1"/>
    <property type="molecule type" value="Genomic_DNA"/>
</dbReference>
<comment type="caution">
    <text evidence="1">The sequence shown here is derived from an EMBL/GenBank/DDBJ whole genome shotgun (WGS) entry which is preliminary data.</text>
</comment>
<sequence>MAYTAFQGKPTSPVGHEHTIRAKELKLYSVLNSSILKESRLKIRINQIRIQSLRISNESLEQVNMLKSYNKIRFTVNKMKRLYVGYKGKSNPNQISEFIRSCFPKRLDEWVVHGKNQMVSTTIPSSILYKNLSFTLSNVLFTRLKFKREDVPKIIFFGRHIPLIEFSLCEILDINYPKAMLSHTQNPNGELLLPSRSSFKRKHLTFVRCFLRNNHPSGMESDAICSIITGLLKSVFKDSLNEVNFKGVNQLSDRNRMLQSLEFDRVSVECKKHQVKFKFL</sequence>
<gene>
    <name evidence="1" type="ORF">ECRASSUSDP1_LOCUS6579</name>
</gene>
<reference evidence="1" key="1">
    <citation type="submission" date="2023-07" db="EMBL/GenBank/DDBJ databases">
        <authorList>
            <consortium name="AG Swart"/>
            <person name="Singh M."/>
            <person name="Singh A."/>
            <person name="Seah K."/>
            <person name="Emmerich C."/>
        </authorList>
    </citation>
    <scope>NUCLEOTIDE SEQUENCE</scope>
    <source>
        <strain evidence="1">DP1</strain>
    </source>
</reference>
<proteinExistence type="predicted"/>
<name>A0AAD1UEB8_EUPCR</name>
<dbReference type="Proteomes" id="UP001295684">
    <property type="component" value="Unassembled WGS sequence"/>
</dbReference>
<protein>
    <submittedName>
        <fullName evidence="1">Uncharacterized protein</fullName>
    </submittedName>
</protein>